<evidence type="ECO:0000256" key="12">
    <source>
        <dbReference type="RuleBase" id="RU003651"/>
    </source>
</evidence>
<dbReference type="InterPro" id="IPR057495">
    <property type="entry name" value="AAA_lid_BCS1"/>
</dbReference>
<dbReference type="CDD" id="cd19510">
    <property type="entry name" value="RecA-like_BCS1"/>
    <property type="match status" value="1"/>
</dbReference>
<dbReference type="Gene3D" id="3.40.50.300">
    <property type="entry name" value="P-loop containing nucleotide triphosphate hydrolases"/>
    <property type="match status" value="1"/>
</dbReference>
<accession>A0A507CJJ5</accession>
<dbReference type="Pfam" id="PF00004">
    <property type="entry name" value="AAA"/>
    <property type="match status" value="1"/>
</dbReference>
<evidence type="ECO:0000259" key="15">
    <source>
        <dbReference type="SMART" id="SM01024"/>
    </source>
</evidence>
<evidence type="ECO:0000256" key="11">
    <source>
        <dbReference type="ARBA" id="ARBA00048778"/>
    </source>
</evidence>
<dbReference type="RefSeq" id="XP_031027700.1">
    <property type="nucleotide sequence ID" value="XM_031166333.1"/>
</dbReference>
<evidence type="ECO:0000256" key="8">
    <source>
        <dbReference type="ARBA" id="ARBA00022989"/>
    </source>
</evidence>
<dbReference type="GO" id="GO:0005524">
    <property type="term" value="F:ATP binding"/>
    <property type="evidence" value="ECO:0007669"/>
    <property type="project" value="UniProtKB-KW"/>
</dbReference>
<reference evidence="16 17" key="1">
    <citation type="journal article" date="2019" name="Sci. Rep.">
        <title>Comparative genomics of chytrid fungi reveal insights into the obligate biotrophic and pathogenic lifestyle of Synchytrium endobioticum.</title>
        <authorList>
            <person name="van de Vossenberg B.T.L.H."/>
            <person name="Warris S."/>
            <person name="Nguyen H.D.T."/>
            <person name="van Gent-Pelzer M.P.E."/>
            <person name="Joly D.L."/>
            <person name="van de Geest H.C."/>
            <person name="Bonants P.J.M."/>
            <person name="Smith D.S."/>
            <person name="Levesque C.A."/>
            <person name="van der Lee T.A.J."/>
        </authorList>
    </citation>
    <scope>NUCLEOTIDE SEQUENCE [LARGE SCALE GENOMIC DNA]</scope>
    <source>
        <strain evidence="16 17">JEL517</strain>
    </source>
</reference>
<sequence length="430" mass="47663">MSDPVSLIANPYFSAGFGLIGVTAGLAVLRQGAVYGMTLARRHFLVTLEIPSKDASYSWVLAWLSSQREAASKGQKAGLTSMGMSHQLSVETTYSKRDDGSALASFVLAPGPGSHYFRYKRAWFKVERIREKAMIDLKSGTPWETITFTTLSRDRPLLSELLKEATELAMSKQTGKTIIYTSMGPEWRPFGRPRSRRPLASVILDEGISDRIITDVQRFLKMGQWYQERGIPYRRGYLLYGPPGSGKSSFIQALAGDLHYNICVLNLSERGMTDDRLNHLLSHAPPRSIILLEDVDAAFPSRTATAMSELDRKQGFTSMLTFSGLLNALDGVTSAEERIIFMTTNHVVRLDPALIRPGRVDVKHLVGAATPFQIRSIFLRFYGSDKVDKADIFVNALAGRDVSMAQLQGHFVLYQDDVDQAVANAKSLVS</sequence>
<comment type="catalytic activity">
    <reaction evidence="11">
        <text>ATP + H2O = ADP + phosphate + H(+)</text>
        <dbReference type="Rhea" id="RHEA:13065"/>
        <dbReference type="ChEBI" id="CHEBI:15377"/>
        <dbReference type="ChEBI" id="CHEBI:15378"/>
        <dbReference type="ChEBI" id="CHEBI:30616"/>
        <dbReference type="ChEBI" id="CHEBI:43474"/>
        <dbReference type="ChEBI" id="CHEBI:456216"/>
    </reaction>
    <physiologicalReaction direction="left-to-right" evidence="11">
        <dbReference type="Rhea" id="RHEA:13066"/>
    </physiologicalReaction>
</comment>
<evidence type="ECO:0000313" key="17">
    <source>
        <dbReference type="Proteomes" id="UP000319731"/>
    </source>
</evidence>
<dbReference type="InterPro" id="IPR014851">
    <property type="entry name" value="BCS1_N"/>
</dbReference>
<evidence type="ECO:0000256" key="4">
    <source>
        <dbReference type="ARBA" id="ARBA00022741"/>
    </source>
</evidence>
<evidence type="ECO:0000256" key="6">
    <source>
        <dbReference type="ARBA" id="ARBA00022801"/>
    </source>
</evidence>
<evidence type="ECO:0000256" key="2">
    <source>
        <dbReference type="ARBA" id="ARBA00007448"/>
    </source>
</evidence>
<keyword evidence="5" id="KW-0999">Mitochondrion inner membrane</keyword>
<keyword evidence="7 12" id="KW-0067">ATP-binding</keyword>
<dbReference type="InterPro" id="IPR003959">
    <property type="entry name" value="ATPase_AAA_core"/>
</dbReference>
<dbReference type="GO" id="GO:0005743">
    <property type="term" value="C:mitochondrial inner membrane"/>
    <property type="evidence" value="ECO:0007669"/>
    <property type="project" value="UniProtKB-SubCell"/>
</dbReference>
<keyword evidence="9" id="KW-0496">Mitochondrion</keyword>
<dbReference type="AlphaFoldDB" id="A0A507CJJ5"/>
<dbReference type="SUPFAM" id="SSF52540">
    <property type="entry name" value="P-loop containing nucleoside triphosphate hydrolases"/>
    <property type="match status" value="1"/>
</dbReference>
<evidence type="ECO:0000313" key="16">
    <source>
        <dbReference type="EMBL" id="TPX37985.1"/>
    </source>
</evidence>
<keyword evidence="4 12" id="KW-0547">Nucleotide-binding</keyword>
<comment type="similarity">
    <text evidence="2">Belongs to the AAA ATPase family. BCS1 subfamily.</text>
</comment>
<feature type="domain" description="BCS1 N-terminal" evidence="15">
    <location>
        <begin position="20"/>
        <end position="202"/>
    </location>
</feature>
<dbReference type="SMART" id="SM00382">
    <property type="entry name" value="AAA"/>
    <property type="match status" value="1"/>
</dbReference>
<keyword evidence="6" id="KW-0378">Hydrolase</keyword>
<dbReference type="STRING" id="1806994.A0A507CJJ5"/>
<protein>
    <recommendedName>
        <fullName evidence="18">Mitochondrial chaperone BCS1</fullName>
    </recommendedName>
</protein>
<organism evidence="16 17">
    <name type="scientific">Synchytrium microbalum</name>
    <dbReference type="NCBI Taxonomy" id="1806994"/>
    <lineage>
        <taxon>Eukaryota</taxon>
        <taxon>Fungi</taxon>
        <taxon>Fungi incertae sedis</taxon>
        <taxon>Chytridiomycota</taxon>
        <taxon>Chytridiomycota incertae sedis</taxon>
        <taxon>Chytridiomycetes</taxon>
        <taxon>Synchytriales</taxon>
        <taxon>Synchytriaceae</taxon>
        <taxon>Synchytrium</taxon>
    </lineage>
</organism>
<evidence type="ECO:0000256" key="1">
    <source>
        <dbReference type="ARBA" id="ARBA00004434"/>
    </source>
</evidence>
<dbReference type="InterPro" id="IPR003960">
    <property type="entry name" value="ATPase_AAA_CS"/>
</dbReference>
<dbReference type="GeneID" id="42001630"/>
<dbReference type="Proteomes" id="UP000319731">
    <property type="component" value="Unassembled WGS sequence"/>
</dbReference>
<feature type="transmembrane region" description="Helical" evidence="13">
    <location>
        <begin position="12"/>
        <end position="29"/>
    </location>
</feature>
<evidence type="ECO:0000259" key="14">
    <source>
        <dbReference type="SMART" id="SM00382"/>
    </source>
</evidence>
<dbReference type="GO" id="GO:0016887">
    <property type="term" value="F:ATP hydrolysis activity"/>
    <property type="evidence" value="ECO:0007669"/>
    <property type="project" value="InterPro"/>
</dbReference>
<keyword evidence="17" id="KW-1185">Reference proteome</keyword>
<evidence type="ECO:0000256" key="5">
    <source>
        <dbReference type="ARBA" id="ARBA00022792"/>
    </source>
</evidence>
<evidence type="ECO:0000256" key="10">
    <source>
        <dbReference type="ARBA" id="ARBA00023136"/>
    </source>
</evidence>
<name>A0A507CJJ5_9FUNG</name>
<dbReference type="FunFam" id="3.40.50.300:FF:000768">
    <property type="entry name" value="Probable mitochondrial chaperone bcs1"/>
    <property type="match status" value="1"/>
</dbReference>
<keyword evidence="8 13" id="KW-1133">Transmembrane helix</keyword>
<proteinExistence type="inferred from homology"/>
<dbReference type="EMBL" id="QEAO01000001">
    <property type="protein sequence ID" value="TPX37985.1"/>
    <property type="molecule type" value="Genomic_DNA"/>
</dbReference>
<dbReference type="InterPro" id="IPR003593">
    <property type="entry name" value="AAA+_ATPase"/>
</dbReference>
<dbReference type="GO" id="GO:0034551">
    <property type="term" value="P:mitochondrial respiratory chain complex III assembly"/>
    <property type="evidence" value="ECO:0007669"/>
    <property type="project" value="UniProtKB-ARBA"/>
</dbReference>
<dbReference type="SMART" id="SM01024">
    <property type="entry name" value="BCS1_N"/>
    <property type="match status" value="1"/>
</dbReference>
<evidence type="ECO:0000256" key="9">
    <source>
        <dbReference type="ARBA" id="ARBA00023128"/>
    </source>
</evidence>
<feature type="domain" description="AAA+ ATPase" evidence="14">
    <location>
        <begin position="233"/>
        <end position="370"/>
    </location>
</feature>
<dbReference type="PANTHER" id="PTHR23070">
    <property type="entry name" value="BCS1 AAA-TYPE ATPASE"/>
    <property type="match status" value="1"/>
</dbReference>
<dbReference type="Pfam" id="PF25426">
    <property type="entry name" value="AAA_lid_BCS1"/>
    <property type="match status" value="1"/>
</dbReference>
<dbReference type="OrthoDB" id="10251412at2759"/>
<evidence type="ECO:0000256" key="3">
    <source>
        <dbReference type="ARBA" id="ARBA00022692"/>
    </source>
</evidence>
<dbReference type="Pfam" id="PF08740">
    <property type="entry name" value="BCS1_N"/>
    <property type="match status" value="1"/>
</dbReference>
<evidence type="ECO:0008006" key="18">
    <source>
        <dbReference type="Google" id="ProtNLM"/>
    </source>
</evidence>
<dbReference type="InterPro" id="IPR050747">
    <property type="entry name" value="Mitochondrial_chaperone_BCS1"/>
</dbReference>
<comment type="subcellular location">
    <subcellularLocation>
        <location evidence="1">Mitochondrion inner membrane</location>
        <topology evidence="1">Single-pass membrane protein</topology>
    </subcellularLocation>
</comment>
<gene>
    <name evidence="16" type="ORF">SmJEL517_g00404</name>
</gene>
<evidence type="ECO:0000256" key="13">
    <source>
        <dbReference type="SAM" id="Phobius"/>
    </source>
</evidence>
<dbReference type="PROSITE" id="PS00674">
    <property type="entry name" value="AAA"/>
    <property type="match status" value="1"/>
</dbReference>
<evidence type="ECO:0000256" key="7">
    <source>
        <dbReference type="ARBA" id="ARBA00022840"/>
    </source>
</evidence>
<comment type="caution">
    <text evidence="16">The sequence shown here is derived from an EMBL/GenBank/DDBJ whole genome shotgun (WGS) entry which is preliminary data.</text>
</comment>
<keyword evidence="3 13" id="KW-0812">Transmembrane</keyword>
<keyword evidence="10 13" id="KW-0472">Membrane</keyword>
<dbReference type="InterPro" id="IPR027417">
    <property type="entry name" value="P-loop_NTPase"/>
</dbReference>